<dbReference type="OrthoDB" id="20734at2759"/>
<dbReference type="InParanoid" id="A5DHZ1"/>
<name>A5DHZ1_PICGU</name>
<dbReference type="eggNOG" id="ENOG502RZ1Q">
    <property type="taxonomic scope" value="Eukaryota"/>
</dbReference>
<dbReference type="GeneID" id="5126947"/>
<dbReference type="GO" id="GO:0005739">
    <property type="term" value="C:mitochondrion"/>
    <property type="evidence" value="ECO:0007669"/>
    <property type="project" value="UniProtKB-SubCell"/>
</dbReference>
<sequence>MPLWRPGLIRGIKTSVPVSNIQDCQSYLDHCRFNEASIESTIFRGTFYELVTKKFLQNQLNCNSLVRAGGAYDNGVDIYGKWDLSRYWNHSVSKISEKEKLLISPRMFEKSTKPILRISREFYEHFSRVKQPKHQISLKSDIDILVQCKNHDTKIPASVVREMIGVYHYHVTKKEELRRTIMFLISPKPLTPQGVRQVDTAQIPIVHCTLTPLLPYSTKKNDIYDLENWGGGILETVYMNGVSRSLLQGLQIESQMELLKAHSKRKSIIH</sequence>
<dbReference type="OMA" id="YYENEYA"/>
<dbReference type="Proteomes" id="UP000001997">
    <property type="component" value="Unassembled WGS sequence"/>
</dbReference>
<accession>A5DHZ1</accession>
<evidence type="ECO:0000256" key="2">
    <source>
        <dbReference type="ARBA" id="ARBA00009554"/>
    </source>
</evidence>
<keyword evidence="6" id="KW-1185">Reference proteome</keyword>
<dbReference type="PANTHER" id="PTHR28133:SF1">
    <property type="entry name" value="REQUIRED FOR RESPIRATORY GROWTH PROTEIN 7, MITOCHONDRIAL"/>
    <property type="match status" value="1"/>
</dbReference>
<evidence type="ECO:0000256" key="3">
    <source>
        <dbReference type="ARBA" id="ARBA00014638"/>
    </source>
</evidence>
<evidence type="ECO:0000256" key="1">
    <source>
        <dbReference type="ARBA" id="ARBA00004173"/>
    </source>
</evidence>
<keyword evidence="4" id="KW-0496">Mitochondrion</keyword>
<evidence type="ECO:0000313" key="5">
    <source>
        <dbReference type="EMBL" id="EDK38794.2"/>
    </source>
</evidence>
<reference evidence="5 6" key="1">
    <citation type="journal article" date="2009" name="Nature">
        <title>Evolution of pathogenicity and sexual reproduction in eight Candida genomes.</title>
        <authorList>
            <person name="Butler G."/>
            <person name="Rasmussen M.D."/>
            <person name="Lin M.F."/>
            <person name="Santos M.A."/>
            <person name="Sakthikumar S."/>
            <person name="Munro C.A."/>
            <person name="Rheinbay E."/>
            <person name="Grabherr M."/>
            <person name="Forche A."/>
            <person name="Reedy J.L."/>
            <person name="Agrafioti I."/>
            <person name="Arnaud M.B."/>
            <person name="Bates S."/>
            <person name="Brown A.J."/>
            <person name="Brunke S."/>
            <person name="Costanzo M.C."/>
            <person name="Fitzpatrick D.A."/>
            <person name="de Groot P.W."/>
            <person name="Harris D."/>
            <person name="Hoyer L.L."/>
            <person name="Hube B."/>
            <person name="Klis F.M."/>
            <person name="Kodira C."/>
            <person name="Lennard N."/>
            <person name="Logue M.E."/>
            <person name="Martin R."/>
            <person name="Neiman A.M."/>
            <person name="Nikolaou E."/>
            <person name="Quail M.A."/>
            <person name="Quinn J."/>
            <person name="Santos M.C."/>
            <person name="Schmitzberger F.F."/>
            <person name="Sherlock G."/>
            <person name="Shah P."/>
            <person name="Silverstein K.A."/>
            <person name="Skrzypek M.S."/>
            <person name="Soll D."/>
            <person name="Staggs R."/>
            <person name="Stansfield I."/>
            <person name="Stumpf M.P."/>
            <person name="Sudbery P.E."/>
            <person name="Srikantha T."/>
            <person name="Zeng Q."/>
            <person name="Berman J."/>
            <person name="Berriman M."/>
            <person name="Heitman J."/>
            <person name="Gow N.A."/>
            <person name="Lorenz M.C."/>
            <person name="Birren B.W."/>
            <person name="Kellis M."/>
            <person name="Cuomo C.A."/>
        </authorList>
    </citation>
    <scope>NUCLEOTIDE SEQUENCE [LARGE SCALE GENOMIC DNA]</scope>
    <source>
        <strain evidence="6">ATCC 6260 / CBS 566 / DSM 6381 / JCM 1539 / NBRC 10279 / NRRL Y-324</strain>
    </source>
</reference>
<gene>
    <name evidence="5" type="ORF">PGUG_02892</name>
</gene>
<proteinExistence type="inferred from homology"/>
<organism evidence="5 6">
    <name type="scientific">Meyerozyma guilliermondii (strain ATCC 6260 / CBS 566 / DSM 6381 / JCM 1539 / NBRC 10279 / NRRL Y-324)</name>
    <name type="common">Yeast</name>
    <name type="synonym">Candida guilliermondii</name>
    <dbReference type="NCBI Taxonomy" id="294746"/>
    <lineage>
        <taxon>Eukaryota</taxon>
        <taxon>Fungi</taxon>
        <taxon>Dikarya</taxon>
        <taxon>Ascomycota</taxon>
        <taxon>Saccharomycotina</taxon>
        <taxon>Pichiomycetes</taxon>
        <taxon>Debaryomycetaceae</taxon>
        <taxon>Meyerozyma</taxon>
    </lineage>
</organism>
<dbReference type="HOGENOM" id="CLU_085105_0_0_1"/>
<protein>
    <recommendedName>
        <fullName evidence="3">Required for respiratory growth protein 7, mitochondrial</fullName>
    </recommendedName>
</protein>
<dbReference type="RefSeq" id="XP_001485163.2">
    <property type="nucleotide sequence ID" value="XM_001485113.1"/>
</dbReference>
<dbReference type="VEuPathDB" id="FungiDB:PGUG_02892"/>
<comment type="subcellular location">
    <subcellularLocation>
        <location evidence="1">Mitochondrion</location>
    </subcellularLocation>
</comment>
<comment type="similarity">
    <text evidence="2">Belongs to the RRG7 family.</text>
</comment>
<evidence type="ECO:0000313" key="6">
    <source>
        <dbReference type="Proteomes" id="UP000001997"/>
    </source>
</evidence>
<evidence type="ECO:0000256" key="4">
    <source>
        <dbReference type="ARBA" id="ARBA00023128"/>
    </source>
</evidence>
<dbReference type="EMBL" id="CH408157">
    <property type="protein sequence ID" value="EDK38794.2"/>
    <property type="molecule type" value="Genomic_DNA"/>
</dbReference>
<dbReference type="AlphaFoldDB" id="A5DHZ1"/>
<dbReference type="InterPro" id="IPR018828">
    <property type="entry name" value="RRG7"/>
</dbReference>
<dbReference type="Pfam" id="PF10356">
    <property type="entry name" value="RRG7"/>
    <property type="match status" value="1"/>
</dbReference>
<dbReference type="PANTHER" id="PTHR28133">
    <property type="entry name" value="REQUIRED FOR RESPIRATORY GROWTH PROTEIN 7, MITOCHONDRIAL"/>
    <property type="match status" value="1"/>
</dbReference>
<dbReference type="KEGG" id="pgu:PGUG_02892"/>